<feature type="repeat" description="TPR" evidence="1">
    <location>
        <begin position="758"/>
        <end position="791"/>
    </location>
</feature>
<evidence type="ECO:0000313" key="2">
    <source>
        <dbReference type="EMBL" id="RKX70543.1"/>
    </source>
</evidence>
<evidence type="ECO:0000313" key="3">
    <source>
        <dbReference type="Proteomes" id="UP000268469"/>
    </source>
</evidence>
<reference evidence="2 3" key="1">
    <citation type="submission" date="2018-06" db="EMBL/GenBank/DDBJ databases">
        <title>Extensive metabolic versatility and redundancy in microbially diverse, dynamic hydrothermal sediments.</title>
        <authorList>
            <person name="Dombrowski N."/>
            <person name="Teske A."/>
            <person name="Baker B.J."/>
        </authorList>
    </citation>
    <scope>NUCLEOTIDE SEQUENCE [LARGE SCALE GENOMIC DNA]</scope>
    <source>
        <strain evidence="2">B36_G15</strain>
    </source>
</reference>
<keyword evidence="1" id="KW-0802">TPR repeat</keyword>
<dbReference type="Pfam" id="PF13174">
    <property type="entry name" value="TPR_6"/>
    <property type="match status" value="3"/>
</dbReference>
<dbReference type="InterPro" id="IPR011990">
    <property type="entry name" value="TPR-like_helical_dom_sf"/>
</dbReference>
<dbReference type="AlphaFoldDB" id="A0A660SIQ6"/>
<dbReference type="Proteomes" id="UP000268469">
    <property type="component" value="Unassembled WGS sequence"/>
</dbReference>
<gene>
    <name evidence="2" type="ORF">DRP53_04695</name>
</gene>
<name>A0A660SIQ6_UNCW3</name>
<dbReference type="PANTHER" id="PTHR12558:SF13">
    <property type="entry name" value="CELL DIVISION CYCLE PROTEIN 27 HOMOLOG"/>
    <property type="match status" value="1"/>
</dbReference>
<dbReference type="SMART" id="SM00028">
    <property type="entry name" value="TPR"/>
    <property type="match status" value="17"/>
</dbReference>
<dbReference type="SUPFAM" id="SSF48452">
    <property type="entry name" value="TPR-like"/>
    <property type="match status" value="4"/>
</dbReference>
<organism evidence="2 3">
    <name type="scientific">candidate division WOR-3 bacterium</name>
    <dbReference type="NCBI Taxonomy" id="2052148"/>
    <lineage>
        <taxon>Bacteria</taxon>
        <taxon>Bacteria division WOR-3</taxon>
    </lineage>
</organism>
<dbReference type="PANTHER" id="PTHR12558">
    <property type="entry name" value="CELL DIVISION CYCLE 16,23,27"/>
    <property type="match status" value="1"/>
</dbReference>
<evidence type="ECO:0008006" key="4">
    <source>
        <dbReference type="Google" id="ProtNLM"/>
    </source>
</evidence>
<dbReference type="EMBL" id="QNBE01000036">
    <property type="protein sequence ID" value="RKX70543.1"/>
    <property type="molecule type" value="Genomic_DNA"/>
</dbReference>
<protein>
    <recommendedName>
        <fullName evidence="4">Tetratricopeptide repeat protein</fullName>
    </recommendedName>
</protein>
<feature type="repeat" description="TPR" evidence="1">
    <location>
        <begin position="269"/>
        <end position="302"/>
    </location>
</feature>
<dbReference type="Pfam" id="PF13432">
    <property type="entry name" value="TPR_16"/>
    <property type="match status" value="3"/>
</dbReference>
<feature type="repeat" description="TPR" evidence="1">
    <location>
        <begin position="869"/>
        <end position="902"/>
    </location>
</feature>
<evidence type="ECO:0000256" key="1">
    <source>
        <dbReference type="PROSITE-ProRule" id="PRU00339"/>
    </source>
</evidence>
<comment type="caution">
    <text evidence="2">The sequence shown here is derived from an EMBL/GenBank/DDBJ whole genome shotgun (WGS) entry which is preliminary data.</text>
</comment>
<dbReference type="Pfam" id="PF13181">
    <property type="entry name" value="TPR_8"/>
    <property type="match status" value="1"/>
</dbReference>
<dbReference type="InterPro" id="IPR019734">
    <property type="entry name" value="TPR_rpt"/>
</dbReference>
<sequence>MIAILLILGQSILGEARDYSFIQQLFEERSYSLVVTEIANFRSRYPQSKFNDDLNFLEAESFFRLKEYDEALRLFMRYLKFGENQDLKDDAHLRVIQSHFAMKNDEEVIGWANRFPKESPRYPEAIYLMGEAQYRLHRYLDATKSYNRLLSLPLSEDLAPKVFYSLAHANFRLKRYEKAIEVSDRLIDEFPDHDLAREVAFLKARALIQLGRKEEAFEYLEFISEQNEEIAFMAKIIAGDLALEAADYPTARRFYQRALRYYPQSPDRDRAYLGLGRVALKEKRFEAAIKYFRIVIDSFPHSLLKGQAEHELGLAYLGLGKFAFARGYLRKSRDYYHLGLSFFQEGDYPNAIKYLTLAPSSEKVERLLGAAYYRQGEYELGIEHFRKAKASKEVARGYLALKKPQAAIDALAEAKDYDGVLYRAEIRYQIGDYEGALSDYLKALSLKDRPEPAYGAGWALYRLNDYDGAVRYFQIVTGRFPQSPLADDAWLTIGDIYLSQKRYSDALLAYQGVSKTSTCYQTALFRIGLTYLRQNNYTKAIDYFARIKSDEARYMTGYSYFQLGKYQSALGVLARISDTSRYFFPALQMIGDCYFNSGDDESALQSYLRLYRDQDSLPYLISALDGLKWVYERRGDRKGYLSLLDSLAGRESRPIVLAELHLRLARGLIGTDRKLAHRHLNFVIENSTSDQHRGEALLLLTDDLLKKGDFDSALTTARRLNRIPGYREQGLILLLKGLSATKKYRQMISVAEGLKDQSLRYYYLGIAWKNLGRIDLAIRNLRKMLDSQPEGGIAGLAYWELARIKMAQKSYSEAEGLLRNAIKFSPDSIAGRAQFSLGDVMRKVGKLRDAIVEYRRIEYLFPQMEQLISKAYLRIGECYESLGEKEKAIQSYRYLKERYPESQWAAIADERLAKFNP</sequence>
<dbReference type="Gene3D" id="1.25.40.10">
    <property type="entry name" value="Tetratricopeptide repeat domain"/>
    <property type="match status" value="8"/>
</dbReference>
<dbReference type="PROSITE" id="PS50005">
    <property type="entry name" value="TPR"/>
    <property type="match status" value="5"/>
</dbReference>
<feature type="repeat" description="TPR" evidence="1">
    <location>
        <begin position="521"/>
        <end position="554"/>
    </location>
</feature>
<proteinExistence type="predicted"/>
<accession>A0A660SIQ6</accession>
<feature type="repeat" description="TPR" evidence="1">
    <location>
        <begin position="160"/>
        <end position="193"/>
    </location>
</feature>